<proteinExistence type="predicted"/>
<dbReference type="Gene3D" id="2.60.120.10">
    <property type="entry name" value="Jelly Rolls"/>
    <property type="match status" value="1"/>
</dbReference>
<evidence type="ECO:0000313" key="1">
    <source>
        <dbReference type="EMBL" id="STW08796.1"/>
    </source>
</evidence>
<comment type="caution">
    <text evidence="1">The sequence shown here is derived from an EMBL/GenBank/DDBJ whole genome shotgun (WGS) entry which is preliminary data.</text>
</comment>
<dbReference type="InterPro" id="IPR014710">
    <property type="entry name" value="RmlC-like_jellyroll"/>
</dbReference>
<sequence>MGYLNNVVGYRDDLLASRSIVRHGNYALLTPDGLVKNIFRVLLIAM</sequence>
<dbReference type="Proteomes" id="UP000254571">
    <property type="component" value="Unassembled WGS sequence"/>
</dbReference>
<evidence type="ECO:0000313" key="2">
    <source>
        <dbReference type="Proteomes" id="UP000254571"/>
    </source>
</evidence>
<name>A0A7H4P8N1_9ENTR</name>
<dbReference type="EMBL" id="UGMX01000002">
    <property type="protein sequence ID" value="STW08796.1"/>
    <property type="molecule type" value="Genomic_DNA"/>
</dbReference>
<dbReference type="AlphaFoldDB" id="A0A7H4P8N1"/>
<reference evidence="1 2" key="1">
    <citation type="submission" date="2018-06" db="EMBL/GenBank/DDBJ databases">
        <authorList>
            <consortium name="Pathogen Informatics"/>
            <person name="Doyle S."/>
        </authorList>
    </citation>
    <scope>NUCLEOTIDE SEQUENCE [LARGE SCALE GENOMIC DNA]</scope>
    <source>
        <strain evidence="1 2">NCTC9149</strain>
    </source>
</reference>
<organism evidence="1 2">
    <name type="scientific">Klebsiella grimontii</name>
    <dbReference type="NCBI Taxonomy" id="2058152"/>
    <lineage>
        <taxon>Bacteria</taxon>
        <taxon>Pseudomonadati</taxon>
        <taxon>Pseudomonadota</taxon>
        <taxon>Gammaproteobacteria</taxon>
        <taxon>Enterobacterales</taxon>
        <taxon>Enterobacteriaceae</taxon>
        <taxon>Klebsiella/Raoultella group</taxon>
        <taxon>Klebsiella</taxon>
    </lineage>
</organism>
<gene>
    <name evidence="1" type="primary">ylbA_1</name>
    <name evidence="1" type="ORF">NCTC9149_05264</name>
</gene>
<protein>
    <submittedName>
        <fullName evidence="1">Putative allantoin catabolism protein</fullName>
    </submittedName>
</protein>
<accession>A0A7H4P8N1</accession>